<organism evidence="3 6">
    <name type="scientific">Leptospira langatensis</name>
    <dbReference type="NCBI Taxonomy" id="2484983"/>
    <lineage>
        <taxon>Bacteria</taxon>
        <taxon>Pseudomonadati</taxon>
        <taxon>Spirochaetota</taxon>
        <taxon>Spirochaetia</taxon>
        <taxon>Leptospirales</taxon>
        <taxon>Leptospiraceae</taxon>
        <taxon>Leptospira</taxon>
    </lineage>
</organism>
<name>A0A5F1ZQT1_9LEPT</name>
<dbReference type="RefSeq" id="WP_135646465.1">
    <property type="nucleotide sequence ID" value="NZ_RQER01000006.1"/>
</dbReference>
<dbReference type="Proteomes" id="UP000297946">
    <property type="component" value="Unassembled WGS sequence"/>
</dbReference>
<comment type="caution">
    <text evidence="3">The sequence shown here is derived from an EMBL/GenBank/DDBJ whole genome shotgun (WGS) entry which is preliminary data.</text>
</comment>
<reference evidence="3 6" key="2">
    <citation type="journal article" date="2019" name="PLoS Negl. Trop. Dis.">
        <title>Revisiting the worldwide diversity of Leptospira species in the environment.</title>
        <authorList>
            <person name="Vincent A.T."/>
            <person name="Schiettekatte O."/>
            <person name="Bourhy P."/>
            <person name="Veyrier F.J."/>
            <person name="Picardeau M."/>
        </authorList>
    </citation>
    <scope>NUCLEOTIDE SEQUENCE [LARGE SCALE GENOMIC DNA]</scope>
    <source>
        <strain evidence="4">201702690</strain>
        <strain evidence="3 6">SSW18</strain>
    </source>
</reference>
<evidence type="ECO:0000313" key="4">
    <source>
        <dbReference type="EMBL" id="TGL39566.1"/>
    </source>
</evidence>
<evidence type="ECO:0000256" key="2">
    <source>
        <dbReference type="SAM" id="SignalP"/>
    </source>
</evidence>
<keyword evidence="5" id="KW-1185">Reference proteome</keyword>
<reference evidence="4" key="1">
    <citation type="submission" date="2018-10" db="EMBL/GenBank/DDBJ databases">
        <authorList>
            <person name="Vincent A.T."/>
            <person name="Schiettekatte O."/>
            <person name="Bourhy P."/>
            <person name="Veyrier F.J."/>
            <person name="Picardeau M."/>
        </authorList>
    </citation>
    <scope>NUCLEOTIDE SEQUENCE</scope>
    <source>
        <strain evidence="4">201702690</strain>
    </source>
</reference>
<feature type="signal peptide" evidence="2">
    <location>
        <begin position="1"/>
        <end position="19"/>
    </location>
</feature>
<evidence type="ECO:0000313" key="6">
    <source>
        <dbReference type="Proteomes" id="UP000297946"/>
    </source>
</evidence>
<dbReference type="AlphaFoldDB" id="A0A5F1ZQT1"/>
<feature type="chain" id="PRO_5043206900" description="Cell surface protein" evidence="2">
    <location>
        <begin position="20"/>
        <end position="307"/>
    </location>
</feature>
<evidence type="ECO:0000313" key="3">
    <source>
        <dbReference type="EMBL" id="TGK01147.1"/>
    </source>
</evidence>
<evidence type="ECO:0000256" key="1">
    <source>
        <dbReference type="SAM" id="MobiDB-lite"/>
    </source>
</evidence>
<dbReference type="OrthoDB" id="341391at2"/>
<dbReference type="EMBL" id="RQER01000006">
    <property type="protein sequence ID" value="TGK01147.1"/>
    <property type="molecule type" value="Genomic_DNA"/>
</dbReference>
<accession>A0A5F1ZQT1</accession>
<gene>
    <name evidence="3" type="ORF">EHO57_09360</name>
    <name evidence="4" type="ORF">EHQ53_14315</name>
</gene>
<keyword evidence="2" id="KW-0732">Signal</keyword>
<feature type="compositionally biased region" description="Polar residues" evidence="1">
    <location>
        <begin position="47"/>
        <end position="56"/>
    </location>
</feature>
<sequence>MKKTRYIPLFLFAVFFSLASSCGGSSTDPTAMSAFVLGAVNSGKSGGPTTLPQNGTAGPGEPTNAPELDDIAITSVDVYDGPDKKAYFVPNSIHFLQPVHSGTVIAVFIGRQNLALLPDDTTVINSLESWTMTSGQLEKPNHFPLPVFGPVDTKLKILVIAKNEFGISTKEIQVAQSHFCTGAAVLPATIGDCNGHCIEASMSGNSLQLKAKQVLNSTEAVYLYTDVSSESATSSSPMSPLGILELFNDDDSVIASGNYEANTTLDIGTTDAMCTRANSFSFAIREDGSYVTIENLAGKVMLPPNPN</sequence>
<feature type="region of interest" description="Disordered" evidence="1">
    <location>
        <begin position="46"/>
        <end position="67"/>
    </location>
</feature>
<dbReference type="PROSITE" id="PS51257">
    <property type="entry name" value="PROKAR_LIPOPROTEIN"/>
    <property type="match status" value="1"/>
</dbReference>
<evidence type="ECO:0000313" key="5">
    <source>
        <dbReference type="Proteomes" id="UP000297273"/>
    </source>
</evidence>
<dbReference type="Proteomes" id="UP000297273">
    <property type="component" value="Unassembled WGS sequence"/>
</dbReference>
<proteinExistence type="predicted"/>
<protein>
    <recommendedName>
        <fullName evidence="7">Cell surface protein</fullName>
    </recommendedName>
</protein>
<evidence type="ECO:0008006" key="7">
    <source>
        <dbReference type="Google" id="ProtNLM"/>
    </source>
</evidence>
<dbReference type="EMBL" id="RQGC01000011">
    <property type="protein sequence ID" value="TGL39566.1"/>
    <property type="molecule type" value="Genomic_DNA"/>
</dbReference>